<dbReference type="InterPro" id="IPR011765">
    <property type="entry name" value="Pept_M16_N"/>
</dbReference>
<evidence type="ECO:0000256" key="11">
    <source>
        <dbReference type="ARBA" id="ARBA00041372"/>
    </source>
</evidence>
<accession>A0AAI9SUH6</accession>
<keyword evidence="2" id="KW-0813">Transport</keyword>
<reference evidence="16" key="1">
    <citation type="journal article" date="2022" name="DNA Res.">
        <title>Genome analysis of five recently described species of the CUG-Ser clade uncovers Candida theae as a new hybrid lineage with pathogenic potential in the Candida parapsilosis species complex.</title>
        <authorList>
            <person name="Mixao V."/>
            <person name="Del Olmo V."/>
            <person name="Hegedusova E."/>
            <person name="Saus E."/>
            <person name="Pryszcz L."/>
            <person name="Cillingova A."/>
            <person name="Nosek J."/>
            <person name="Gabaldon T."/>
        </authorList>
    </citation>
    <scope>NUCLEOTIDE SEQUENCE</scope>
    <source>
        <strain evidence="16">CBS 10844</strain>
    </source>
</reference>
<evidence type="ECO:0000313" key="17">
    <source>
        <dbReference type="Proteomes" id="UP001202479"/>
    </source>
</evidence>
<evidence type="ECO:0000256" key="5">
    <source>
        <dbReference type="ARBA" id="ARBA00022946"/>
    </source>
</evidence>
<dbReference type="EMBL" id="JAHUZD010000128">
    <property type="protein sequence ID" value="KAI3403313.1"/>
    <property type="molecule type" value="Genomic_DNA"/>
</dbReference>
<dbReference type="GeneID" id="73381516"/>
<evidence type="ECO:0000256" key="2">
    <source>
        <dbReference type="ARBA" id="ARBA00022448"/>
    </source>
</evidence>
<keyword evidence="3" id="KW-0679">Respiratory chain</keyword>
<protein>
    <recommendedName>
        <fullName evidence="10">Cytochrome b-c1 complex subunit 2, mitochondrial</fullName>
    </recommendedName>
    <alternativeName>
        <fullName evidence="12">Complex III subunit 2</fullName>
    </alternativeName>
    <alternativeName>
        <fullName evidence="11">Core protein II</fullName>
    </alternativeName>
    <alternativeName>
        <fullName evidence="13">Ubiquinol-cytochrome-c reductase complex core protein 2</fullName>
    </alternativeName>
</protein>
<dbReference type="PANTHER" id="PTHR11851">
    <property type="entry name" value="METALLOPROTEASE"/>
    <property type="match status" value="1"/>
</dbReference>
<dbReference type="Gene3D" id="3.30.830.10">
    <property type="entry name" value="Metalloenzyme, LuxS/M16 peptidase-like"/>
    <property type="match status" value="2"/>
</dbReference>
<name>A0AAI9SUH6_9ASCO</name>
<feature type="domain" description="Peptidase M16 C-terminal" evidence="15">
    <location>
        <begin position="167"/>
        <end position="321"/>
    </location>
</feature>
<dbReference type="RefSeq" id="XP_049179060.1">
    <property type="nucleotide sequence ID" value="XM_049325283.1"/>
</dbReference>
<sequence length="374" mass="39745">MLSRSSIRAYSTVPNGIKIASKRPQNELTKLSVIVQNAGSKNGKFGTGHLLSKFAFSSTGPKSALRFTRESELLGGVFDAKVTRDALVLNAAFLKQDLPYYVEAFGNVLANTRFTPHEYEEVVLPAAKYEALAAHADPHFSGLEKLHELTFNKGLGNPLLYSDSTPVNVEEVAGFAKENFTAENVSIFSEGAIEADLAKFVEESAFSSLPRGSNPTSSSTPIDVHKNQEARIPSAGKSAALLGFPIKPADFGKYEVLSAAIGTSTLPTSDAPLFNIPGATSHLYKYNDAGLFVISVSGKADEVAQGIKAAKKVAESISNSQLEKSVKAAELSVALQSTVSNPLSIKVSASQAPLKDFNYVAVGDLNVLPFASEL</sequence>
<keyword evidence="8" id="KW-0472">Membrane</keyword>
<dbReference type="InterPro" id="IPR011249">
    <property type="entry name" value="Metalloenz_LuxS/M16"/>
</dbReference>
<comment type="subcellular location">
    <subcellularLocation>
        <location evidence="1">Mitochondrion inner membrane</location>
        <topology evidence="1">Peripheral membrane protein</topology>
        <orientation evidence="1">Matrix side</orientation>
    </subcellularLocation>
</comment>
<dbReference type="InterPro" id="IPR050361">
    <property type="entry name" value="MPP/UQCRC_Complex"/>
</dbReference>
<evidence type="ECO:0000256" key="9">
    <source>
        <dbReference type="ARBA" id="ARBA00038146"/>
    </source>
</evidence>
<keyword evidence="5" id="KW-0809">Transit peptide</keyword>
<comment type="similarity">
    <text evidence="9">Belongs to the peptidase M16 family. UQCRC2/QCR2 subfamily.</text>
</comment>
<dbReference type="GO" id="GO:0046872">
    <property type="term" value="F:metal ion binding"/>
    <property type="evidence" value="ECO:0007669"/>
    <property type="project" value="InterPro"/>
</dbReference>
<dbReference type="Proteomes" id="UP001202479">
    <property type="component" value="Unassembled WGS sequence"/>
</dbReference>
<dbReference type="Pfam" id="PF00675">
    <property type="entry name" value="Peptidase_M16"/>
    <property type="match status" value="1"/>
</dbReference>
<dbReference type="GO" id="GO:0005743">
    <property type="term" value="C:mitochondrial inner membrane"/>
    <property type="evidence" value="ECO:0007669"/>
    <property type="project" value="UniProtKB-SubCell"/>
</dbReference>
<dbReference type="AlphaFoldDB" id="A0AAI9SUH6"/>
<evidence type="ECO:0000256" key="12">
    <source>
        <dbReference type="ARBA" id="ARBA00041778"/>
    </source>
</evidence>
<evidence type="ECO:0000256" key="7">
    <source>
        <dbReference type="ARBA" id="ARBA00023128"/>
    </source>
</evidence>
<evidence type="ECO:0000256" key="8">
    <source>
        <dbReference type="ARBA" id="ARBA00023136"/>
    </source>
</evidence>
<dbReference type="PANTHER" id="PTHR11851:SF209">
    <property type="entry name" value="CYTOCHROME B-C1 COMPLEX SUBUNIT 2, MITOCHONDRIAL"/>
    <property type="match status" value="1"/>
</dbReference>
<keyword evidence="17" id="KW-1185">Reference proteome</keyword>
<dbReference type="Pfam" id="PF05193">
    <property type="entry name" value="Peptidase_M16_C"/>
    <property type="match status" value="1"/>
</dbReference>
<proteinExistence type="inferred from homology"/>
<evidence type="ECO:0000256" key="3">
    <source>
        <dbReference type="ARBA" id="ARBA00022660"/>
    </source>
</evidence>
<dbReference type="SUPFAM" id="SSF63411">
    <property type="entry name" value="LuxS/MPP-like metallohydrolase"/>
    <property type="match status" value="2"/>
</dbReference>
<feature type="domain" description="Peptidase M16 N-terminal" evidence="14">
    <location>
        <begin position="45"/>
        <end position="161"/>
    </location>
</feature>
<keyword evidence="6" id="KW-0249">Electron transport</keyword>
<evidence type="ECO:0000259" key="15">
    <source>
        <dbReference type="Pfam" id="PF05193"/>
    </source>
</evidence>
<evidence type="ECO:0000256" key="10">
    <source>
        <dbReference type="ARBA" id="ARBA00040751"/>
    </source>
</evidence>
<comment type="caution">
    <text evidence="16">The sequence shown here is derived from an EMBL/GenBank/DDBJ whole genome shotgun (WGS) entry which is preliminary data.</text>
</comment>
<organism evidence="16 17">
    <name type="scientific">Candida oxycetoniae</name>
    <dbReference type="NCBI Taxonomy" id="497107"/>
    <lineage>
        <taxon>Eukaryota</taxon>
        <taxon>Fungi</taxon>
        <taxon>Dikarya</taxon>
        <taxon>Ascomycota</taxon>
        <taxon>Saccharomycotina</taxon>
        <taxon>Pichiomycetes</taxon>
        <taxon>Debaryomycetaceae</taxon>
        <taxon>Candida/Lodderomyces clade</taxon>
        <taxon>Candida</taxon>
    </lineage>
</organism>
<evidence type="ECO:0000313" key="16">
    <source>
        <dbReference type="EMBL" id="KAI3403313.1"/>
    </source>
</evidence>
<evidence type="ECO:0000256" key="6">
    <source>
        <dbReference type="ARBA" id="ARBA00022982"/>
    </source>
</evidence>
<dbReference type="InterPro" id="IPR007863">
    <property type="entry name" value="Peptidase_M16_C"/>
</dbReference>
<evidence type="ECO:0000256" key="4">
    <source>
        <dbReference type="ARBA" id="ARBA00022792"/>
    </source>
</evidence>
<evidence type="ECO:0000256" key="1">
    <source>
        <dbReference type="ARBA" id="ARBA00004443"/>
    </source>
</evidence>
<dbReference type="FunFam" id="3.30.830.10:FF:000021">
    <property type="entry name" value="Cytochrome b-c1 complex subunit 2"/>
    <property type="match status" value="1"/>
</dbReference>
<evidence type="ECO:0000259" key="14">
    <source>
        <dbReference type="Pfam" id="PF00675"/>
    </source>
</evidence>
<evidence type="ECO:0000256" key="13">
    <source>
        <dbReference type="ARBA" id="ARBA00042707"/>
    </source>
</evidence>
<gene>
    <name evidence="16" type="ORF">KGF56_003901</name>
</gene>
<keyword evidence="7" id="KW-0496">Mitochondrion</keyword>
<keyword evidence="4" id="KW-0999">Mitochondrion inner membrane</keyword>